<gene>
    <name evidence="7" type="primary">leuC</name>
    <name evidence="9" type="ORF">AMJ87_03735</name>
</gene>
<dbReference type="GO" id="GO:0009098">
    <property type="term" value="P:L-leucine biosynthetic process"/>
    <property type="evidence" value="ECO:0007669"/>
    <property type="project" value="UniProtKB-UniRule"/>
</dbReference>
<dbReference type="PROSITE" id="PS01244">
    <property type="entry name" value="ACONITASE_2"/>
    <property type="match status" value="1"/>
</dbReference>
<dbReference type="CDD" id="cd01583">
    <property type="entry name" value="IPMI"/>
    <property type="match status" value="1"/>
</dbReference>
<feature type="binding site" evidence="7">
    <location>
        <position position="299"/>
    </location>
    <ligand>
        <name>[4Fe-4S] cluster</name>
        <dbReference type="ChEBI" id="CHEBI:49883"/>
    </ligand>
</feature>
<dbReference type="NCBIfam" id="NF001614">
    <property type="entry name" value="PRK00402.1"/>
    <property type="match status" value="1"/>
</dbReference>
<keyword evidence="5 7" id="KW-0411">Iron-sulfur</keyword>
<name>A0A0S8GJ08_UNCW3</name>
<keyword evidence="6 7" id="KW-0456">Lyase</keyword>
<evidence type="ECO:0000256" key="7">
    <source>
        <dbReference type="HAMAP-Rule" id="MF_01027"/>
    </source>
</evidence>
<dbReference type="UniPathway" id="UPA00048">
    <property type="reaction ID" value="UER00071"/>
</dbReference>
<dbReference type="SUPFAM" id="SSF53732">
    <property type="entry name" value="Aconitase iron-sulfur domain"/>
    <property type="match status" value="1"/>
</dbReference>
<dbReference type="Proteomes" id="UP000051096">
    <property type="component" value="Unassembled WGS sequence"/>
</dbReference>
<comment type="pathway">
    <text evidence="7">Amino-acid biosynthesis; L-leucine biosynthesis; L-leucine from 3-methyl-2-oxobutanoate: step 2/4.</text>
</comment>
<evidence type="ECO:0000259" key="8">
    <source>
        <dbReference type="Pfam" id="PF00330"/>
    </source>
</evidence>
<dbReference type="InterPro" id="IPR015931">
    <property type="entry name" value="Acnase/IPM_dHydase_lsu_aba_1/3"/>
</dbReference>
<evidence type="ECO:0000256" key="1">
    <source>
        <dbReference type="ARBA" id="ARBA00022485"/>
    </source>
</evidence>
<dbReference type="GO" id="GO:0003861">
    <property type="term" value="F:3-isopropylmalate dehydratase activity"/>
    <property type="evidence" value="ECO:0007669"/>
    <property type="project" value="UniProtKB-UniRule"/>
</dbReference>
<dbReference type="InterPro" id="IPR018136">
    <property type="entry name" value="Aconitase_4Fe-4S_BS"/>
</dbReference>
<dbReference type="InterPro" id="IPR036008">
    <property type="entry name" value="Aconitase_4Fe-4S_dom"/>
</dbReference>
<keyword evidence="3 7" id="KW-0479">Metal-binding</keyword>
<feature type="domain" description="Aconitase/3-isopropylmalate dehydratase large subunit alpha/beta/alpha" evidence="8">
    <location>
        <begin position="62"/>
        <end position="285"/>
    </location>
</feature>
<feature type="binding site" evidence="7">
    <location>
        <position position="362"/>
    </location>
    <ligand>
        <name>[4Fe-4S] cluster</name>
        <dbReference type="ChEBI" id="CHEBI:49883"/>
    </ligand>
</feature>
<protein>
    <recommendedName>
        <fullName evidence="7">3-isopropylmalate dehydratase large subunit</fullName>
        <ecNumber evidence="7">4.2.1.33</ecNumber>
    </recommendedName>
    <alternativeName>
        <fullName evidence="7">Alpha-IPM isomerase</fullName>
        <shortName evidence="7">IPMI</shortName>
    </alternativeName>
    <alternativeName>
        <fullName evidence="7">Isopropylmalate isomerase</fullName>
    </alternativeName>
</protein>
<dbReference type="GO" id="GO:0046872">
    <property type="term" value="F:metal ion binding"/>
    <property type="evidence" value="ECO:0007669"/>
    <property type="project" value="UniProtKB-KW"/>
</dbReference>
<dbReference type="Gene3D" id="3.30.499.10">
    <property type="entry name" value="Aconitase, domain 3"/>
    <property type="match status" value="2"/>
</dbReference>
<evidence type="ECO:0000256" key="4">
    <source>
        <dbReference type="ARBA" id="ARBA00023004"/>
    </source>
</evidence>
<evidence type="ECO:0000313" key="10">
    <source>
        <dbReference type="Proteomes" id="UP000051096"/>
    </source>
</evidence>
<keyword evidence="7" id="KW-0432">Leucine biosynthesis</keyword>
<comment type="caution">
    <text evidence="9">The sequence shown here is derived from an EMBL/GenBank/DDBJ whole genome shotgun (WGS) entry which is preliminary data.</text>
</comment>
<dbReference type="Pfam" id="PF00330">
    <property type="entry name" value="Aconitase"/>
    <property type="match status" value="1"/>
</dbReference>
<dbReference type="EC" id="4.2.1.33" evidence="7"/>
<organism evidence="9 10">
    <name type="scientific">candidate division WOR_3 bacterium SM23_60</name>
    <dbReference type="NCBI Taxonomy" id="1703780"/>
    <lineage>
        <taxon>Bacteria</taxon>
        <taxon>Bacteria division WOR-3</taxon>
    </lineage>
</organism>
<evidence type="ECO:0000256" key="3">
    <source>
        <dbReference type="ARBA" id="ARBA00022723"/>
    </source>
</evidence>
<dbReference type="InterPro" id="IPR050067">
    <property type="entry name" value="IPM_dehydratase_rel_enz"/>
</dbReference>
<reference evidence="9 10" key="1">
    <citation type="journal article" date="2015" name="Microbiome">
        <title>Genomic resolution of linkages in carbon, nitrogen, and sulfur cycling among widespread estuary sediment bacteria.</title>
        <authorList>
            <person name="Baker B.J."/>
            <person name="Lazar C.S."/>
            <person name="Teske A.P."/>
            <person name="Dick G.J."/>
        </authorList>
    </citation>
    <scope>NUCLEOTIDE SEQUENCE [LARGE SCALE GENOMIC DNA]</scope>
    <source>
        <strain evidence="9">SM23_60</strain>
    </source>
</reference>
<evidence type="ECO:0000256" key="2">
    <source>
        <dbReference type="ARBA" id="ARBA00022605"/>
    </source>
</evidence>
<dbReference type="PANTHER" id="PTHR43822:SF22">
    <property type="entry name" value="ISOPROPYLMALATE_CITRAMALATE ISOMERASE LARGE SUBUNIT"/>
    <property type="match status" value="1"/>
</dbReference>
<dbReference type="InterPro" id="IPR033941">
    <property type="entry name" value="IPMI_cat"/>
</dbReference>
<sequence>MPSMSMAQKILAKASGKNACAVHEIVMAKVNVAMSHENADVVLRSFQEIGIDAVWDNKSIVILFDHRIPAESEKTAATHKRLRAFVREQGITHFYDLKEGICHQILPEFGHCRPGEVLVGTDSHTTTHGAFGTFATGIGATEMAGVWATGELWLRVPETIQITVSGTFRPYVSAKDLILHIIGQLKADGANYCAVEFHGPTIETMSIASRMVLSNLAMEMGAKVAFVIPDSTTVSYVKERTGQPFEVMLPDEDAEYKSRLAIDVADLKSKIACPHAVDNVKDVTEVNGTKIDQALIGSCTNGRLEDLAVAARLLEGKTIHKSVRLLVIPASRRVYLEALKRGYLETLVMAGGLILNPGCGPCLGAHQGLLAPGEVCVATTNRNFRGRMGSPESSVYLASPATVASSALTGEITEP</sequence>
<comment type="function">
    <text evidence="7">Catalyzes the isomerization between 2-isopropylmalate and 3-isopropylmalate, via the formation of 2-isopropylmaleate.</text>
</comment>
<keyword evidence="2 7" id="KW-0028">Amino-acid biosynthesis</keyword>
<dbReference type="PATRIC" id="fig|1703780.3.peg.1496"/>
<dbReference type="NCBIfam" id="TIGR01343">
    <property type="entry name" value="hacA_fam"/>
    <property type="match status" value="1"/>
</dbReference>
<feature type="binding site" evidence="7">
    <location>
        <position position="359"/>
    </location>
    <ligand>
        <name>[4Fe-4S] cluster</name>
        <dbReference type="ChEBI" id="CHEBI:49883"/>
    </ligand>
</feature>
<keyword evidence="7" id="KW-0100">Branched-chain amino acid biosynthesis</keyword>
<dbReference type="EMBL" id="LJUO01000022">
    <property type="protein sequence ID" value="KPK72800.1"/>
    <property type="molecule type" value="Genomic_DNA"/>
</dbReference>
<comment type="subunit">
    <text evidence="7">Heterodimer of LeuC and LeuD.</text>
</comment>
<evidence type="ECO:0000256" key="5">
    <source>
        <dbReference type="ARBA" id="ARBA00023014"/>
    </source>
</evidence>
<dbReference type="GO" id="GO:0051539">
    <property type="term" value="F:4 iron, 4 sulfur cluster binding"/>
    <property type="evidence" value="ECO:0007669"/>
    <property type="project" value="UniProtKB-KW"/>
</dbReference>
<dbReference type="PROSITE" id="PS00450">
    <property type="entry name" value="ACONITASE_1"/>
    <property type="match status" value="1"/>
</dbReference>
<dbReference type="HAMAP" id="MF_01027">
    <property type="entry name" value="LeuC_type2"/>
    <property type="match status" value="1"/>
</dbReference>
<comment type="cofactor">
    <cofactor evidence="7">
        <name>[4Fe-4S] cluster</name>
        <dbReference type="ChEBI" id="CHEBI:49883"/>
    </cofactor>
    <text evidence="7">Binds 1 [4Fe-4S] cluster per subunit.</text>
</comment>
<dbReference type="PANTHER" id="PTHR43822">
    <property type="entry name" value="HOMOACONITASE, MITOCHONDRIAL-RELATED"/>
    <property type="match status" value="1"/>
</dbReference>
<evidence type="ECO:0000256" key="6">
    <source>
        <dbReference type="ARBA" id="ARBA00023239"/>
    </source>
</evidence>
<dbReference type="PRINTS" id="PR00415">
    <property type="entry name" value="ACONITASE"/>
</dbReference>
<dbReference type="InterPro" id="IPR011826">
    <property type="entry name" value="HAcnase/IPMdehydase_lsu_prok"/>
</dbReference>
<dbReference type="AlphaFoldDB" id="A0A0S8GJ08"/>
<accession>A0A0S8GJ08</accession>
<dbReference type="NCBIfam" id="TIGR02086">
    <property type="entry name" value="IPMI_arch"/>
    <property type="match status" value="1"/>
</dbReference>
<keyword evidence="1 7" id="KW-0004">4Fe-4S</keyword>
<comment type="similarity">
    <text evidence="7">Belongs to the aconitase/IPM isomerase family. LeuC type 2 subfamily.</text>
</comment>
<dbReference type="InterPro" id="IPR001030">
    <property type="entry name" value="Acoase/IPM_deHydtase_lsu_aba"/>
</dbReference>
<evidence type="ECO:0000313" key="9">
    <source>
        <dbReference type="EMBL" id="KPK72800.1"/>
    </source>
</evidence>
<keyword evidence="4 7" id="KW-0408">Iron</keyword>
<proteinExistence type="inferred from homology"/>
<comment type="catalytic activity">
    <reaction evidence="7">
        <text>(2R,3S)-3-isopropylmalate = (2S)-2-isopropylmalate</text>
        <dbReference type="Rhea" id="RHEA:32287"/>
        <dbReference type="ChEBI" id="CHEBI:1178"/>
        <dbReference type="ChEBI" id="CHEBI:35121"/>
        <dbReference type="EC" id="4.2.1.33"/>
    </reaction>
</comment>
<dbReference type="InterPro" id="IPR006251">
    <property type="entry name" value="Homoacnase/IPMdehydase_lsu"/>
</dbReference>